<protein>
    <submittedName>
        <fullName evidence="1">Uncharacterized protein</fullName>
    </submittedName>
</protein>
<dbReference type="Proteomes" id="UP001059252">
    <property type="component" value="Chromosome"/>
</dbReference>
<evidence type="ECO:0000313" key="2">
    <source>
        <dbReference type="Proteomes" id="UP001059252"/>
    </source>
</evidence>
<evidence type="ECO:0000313" key="1">
    <source>
        <dbReference type="EMBL" id="UVD81667.1"/>
    </source>
</evidence>
<accession>A0ABY5RA77</accession>
<dbReference type="EMBL" id="CP102734">
    <property type="protein sequence ID" value="UVD81667.1"/>
    <property type="molecule type" value="Genomic_DNA"/>
</dbReference>
<gene>
    <name evidence="1" type="ORF">NV226_03000</name>
</gene>
<keyword evidence="2" id="KW-1185">Reference proteome</keyword>
<name>A0ABY5RA77_9MOLU</name>
<dbReference type="RefSeq" id="WP_258210841.1">
    <property type="nucleotide sequence ID" value="NZ_CP102734.1"/>
</dbReference>
<sequence>MVINNFQISEENLFFIEILSLIHNFSKLEENEERQKALLLLIILRTNQYFKKQKA</sequence>
<reference evidence="1" key="1">
    <citation type="submission" date="2022-08" db="EMBL/GenBank/DDBJ databases">
        <title>Complete genome of Mycoplasma iguanae type strain 2327.</title>
        <authorList>
            <person name="Spergser J."/>
        </authorList>
    </citation>
    <scope>NUCLEOTIDE SEQUENCE</scope>
    <source>
        <strain evidence="1">2327</strain>
    </source>
</reference>
<organism evidence="1 2">
    <name type="scientific">Mycoplasma iguanae</name>
    <dbReference type="NCBI Taxonomy" id="292461"/>
    <lineage>
        <taxon>Bacteria</taxon>
        <taxon>Bacillati</taxon>
        <taxon>Mycoplasmatota</taxon>
        <taxon>Mollicutes</taxon>
        <taxon>Mycoplasmataceae</taxon>
        <taxon>Mycoplasma</taxon>
    </lineage>
</organism>
<proteinExistence type="predicted"/>